<dbReference type="InterPro" id="IPR000551">
    <property type="entry name" value="MerR-type_HTH_dom"/>
</dbReference>
<dbReference type="GO" id="GO:0003677">
    <property type="term" value="F:DNA binding"/>
    <property type="evidence" value="ECO:0007669"/>
    <property type="project" value="UniProtKB-KW"/>
</dbReference>
<evidence type="ECO:0000313" key="4">
    <source>
        <dbReference type="Proteomes" id="UP000005143"/>
    </source>
</evidence>
<dbReference type="SMART" id="SM00422">
    <property type="entry name" value="HTH_MERR"/>
    <property type="match status" value="1"/>
</dbReference>
<sequence>MATTATALRGISDVAEETGLTAHTLRYYERAGLMLEPVGRASSSHRRYSDGDVRWVVLLTKLRGTGMPIRQIKQYADLVRAGAGNEERRLALLEEHRARVLGQLREVERNLQAIDHKIAVYRECALERPAAAGSDQRNAA</sequence>
<dbReference type="EMBL" id="AGUD01000305">
    <property type="protein sequence ID" value="EHN09058.1"/>
    <property type="molecule type" value="Genomic_DNA"/>
</dbReference>
<reference evidence="3 4" key="1">
    <citation type="journal article" date="2013" name="Biodegradation">
        <title>Quantitative proteomic analysis of ibuprofen-degrading Patulibacter sp. strain I11.</title>
        <authorList>
            <person name="Almeida B."/>
            <person name="Kjeldal H."/>
            <person name="Lolas I."/>
            <person name="Knudsen A.D."/>
            <person name="Carvalho G."/>
            <person name="Nielsen K.L."/>
            <person name="Barreto Crespo M.T."/>
            <person name="Stensballe A."/>
            <person name="Nielsen J.L."/>
        </authorList>
    </citation>
    <scope>NUCLEOTIDE SEQUENCE [LARGE SCALE GENOMIC DNA]</scope>
    <source>
        <strain evidence="3 4">I11</strain>
    </source>
</reference>
<dbReference type="OrthoDB" id="5242095at2"/>
<evidence type="ECO:0000313" key="3">
    <source>
        <dbReference type="EMBL" id="EHN09058.1"/>
    </source>
</evidence>
<dbReference type="InterPro" id="IPR047057">
    <property type="entry name" value="MerR_fam"/>
</dbReference>
<feature type="domain" description="HTH merR-type" evidence="2">
    <location>
        <begin position="11"/>
        <end position="78"/>
    </location>
</feature>
<dbReference type="GO" id="GO:0003700">
    <property type="term" value="F:DNA-binding transcription factor activity"/>
    <property type="evidence" value="ECO:0007669"/>
    <property type="project" value="InterPro"/>
</dbReference>
<dbReference type="AlphaFoldDB" id="H0EB94"/>
<organism evidence="3 4">
    <name type="scientific">Patulibacter medicamentivorans</name>
    <dbReference type="NCBI Taxonomy" id="1097667"/>
    <lineage>
        <taxon>Bacteria</taxon>
        <taxon>Bacillati</taxon>
        <taxon>Actinomycetota</taxon>
        <taxon>Thermoleophilia</taxon>
        <taxon>Solirubrobacterales</taxon>
        <taxon>Patulibacteraceae</taxon>
        <taxon>Patulibacter</taxon>
    </lineage>
</organism>
<dbReference type="Gene3D" id="1.10.1660.10">
    <property type="match status" value="1"/>
</dbReference>
<dbReference type="CDD" id="cd01109">
    <property type="entry name" value="HTH_YyaN"/>
    <property type="match status" value="1"/>
</dbReference>
<keyword evidence="4" id="KW-1185">Reference proteome</keyword>
<dbReference type="PROSITE" id="PS00552">
    <property type="entry name" value="HTH_MERR_1"/>
    <property type="match status" value="1"/>
</dbReference>
<keyword evidence="1" id="KW-0238">DNA-binding</keyword>
<comment type="caution">
    <text evidence="3">The sequence shown here is derived from an EMBL/GenBank/DDBJ whole genome shotgun (WGS) entry which is preliminary data.</text>
</comment>
<accession>H0EB94</accession>
<dbReference type="Pfam" id="PF13411">
    <property type="entry name" value="MerR_1"/>
    <property type="match status" value="1"/>
</dbReference>
<dbReference type="PANTHER" id="PTHR30204:SF98">
    <property type="entry name" value="HTH-TYPE TRANSCRIPTIONAL REGULATOR ADHR"/>
    <property type="match status" value="1"/>
</dbReference>
<dbReference type="Proteomes" id="UP000005143">
    <property type="component" value="Unassembled WGS sequence"/>
</dbReference>
<proteinExistence type="predicted"/>
<protein>
    <submittedName>
        <fullName evidence="3">Putative MerR-family transcriptional regulator</fullName>
    </submittedName>
</protein>
<dbReference type="PANTHER" id="PTHR30204">
    <property type="entry name" value="REDOX-CYCLING DRUG-SENSING TRANSCRIPTIONAL ACTIVATOR SOXR"/>
    <property type="match status" value="1"/>
</dbReference>
<name>H0EB94_9ACTN</name>
<dbReference type="PATRIC" id="fig|1097667.3.peg.4088"/>
<dbReference type="SUPFAM" id="SSF46955">
    <property type="entry name" value="Putative DNA-binding domain"/>
    <property type="match status" value="1"/>
</dbReference>
<evidence type="ECO:0000259" key="2">
    <source>
        <dbReference type="PROSITE" id="PS50937"/>
    </source>
</evidence>
<evidence type="ECO:0000256" key="1">
    <source>
        <dbReference type="ARBA" id="ARBA00023125"/>
    </source>
</evidence>
<gene>
    <name evidence="3" type="ORF">PAI11_41230</name>
</gene>
<dbReference type="RefSeq" id="WP_007578805.1">
    <property type="nucleotide sequence ID" value="NZ_AGUD01000305.1"/>
</dbReference>
<dbReference type="PROSITE" id="PS50937">
    <property type="entry name" value="HTH_MERR_2"/>
    <property type="match status" value="1"/>
</dbReference>
<dbReference type="InterPro" id="IPR009061">
    <property type="entry name" value="DNA-bd_dom_put_sf"/>
</dbReference>